<dbReference type="InterPro" id="IPR042099">
    <property type="entry name" value="ANL_N_sf"/>
</dbReference>
<evidence type="ECO:0000259" key="3">
    <source>
        <dbReference type="Pfam" id="PF00501"/>
    </source>
</evidence>
<dbReference type="Pfam" id="PF00501">
    <property type="entry name" value="AMP-binding"/>
    <property type="match status" value="1"/>
</dbReference>
<dbReference type="Pfam" id="PF13193">
    <property type="entry name" value="AMP-binding_C"/>
    <property type="match status" value="1"/>
</dbReference>
<gene>
    <name evidence="5" type="ORF">AMD00_10715</name>
</gene>
<dbReference type="STRING" id="263475.AMD00_10715"/>
<dbReference type="PANTHER" id="PTHR43201">
    <property type="entry name" value="ACYL-COA SYNTHETASE"/>
    <property type="match status" value="1"/>
</dbReference>
<dbReference type="PANTHER" id="PTHR43201:SF5">
    <property type="entry name" value="MEDIUM-CHAIN ACYL-COA LIGASE ACSF2, MITOCHONDRIAL"/>
    <property type="match status" value="1"/>
</dbReference>
<proteinExistence type="inferred from homology"/>
<dbReference type="EMBL" id="LILB01000005">
    <property type="protein sequence ID" value="KOO48880.1"/>
    <property type="molecule type" value="Genomic_DNA"/>
</dbReference>
<comment type="caution">
    <text evidence="5">The sequence shown here is derived from an EMBL/GenBank/DDBJ whole genome shotgun (WGS) entry which is preliminary data.</text>
</comment>
<dbReference type="InterPro" id="IPR025110">
    <property type="entry name" value="AMP-bd_C"/>
</dbReference>
<comment type="similarity">
    <text evidence="1">Belongs to the ATP-dependent AMP-binding enzyme family.</text>
</comment>
<evidence type="ECO:0000256" key="2">
    <source>
        <dbReference type="ARBA" id="ARBA00022598"/>
    </source>
</evidence>
<dbReference type="FunFam" id="3.30.300.30:FF:000008">
    <property type="entry name" value="2,3-dihydroxybenzoate-AMP ligase"/>
    <property type="match status" value="1"/>
</dbReference>
<dbReference type="PATRIC" id="fig|263475.3.peg.3367"/>
<organism evidence="5 6">
    <name type="scientific">Viridibacillus arvi</name>
    <dbReference type="NCBI Taxonomy" id="263475"/>
    <lineage>
        <taxon>Bacteria</taxon>
        <taxon>Bacillati</taxon>
        <taxon>Bacillota</taxon>
        <taxon>Bacilli</taxon>
        <taxon>Bacillales</taxon>
        <taxon>Caryophanaceae</taxon>
        <taxon>Viridibacillus</taxon>
    </lineage>
</organism>
<feature type="domain" description="AMP-dependent synthetase/ligase" evidence="3">
    <location>
        <begin position="10"/>
        <end position="354"/>
    </location>
</feature>
<dbReference type="InterPro" id="IPR000873">
    <property type="entry name" value="AMP-dep_synth/lig_dom"/>
</dbReference>
<dbReference type="GO" id="GO:0031956">
    <property type="term" value="F:medium-chain fatty acid-CoA ligase activity"/>
    <property type="evidence" value="ECO:0007669"/>
    <property type="project" value="TreeGrafter"/>
</dbReference>
<evidence type="ECO:0000313" key="6">
    <source>
        <dbReference type="Proteomes" id="UP000036867"/>
    </source>
</evidence>
<protein>
    <submittedName>
        <fullName evidence="5">Long-chain fatty acid--CoA ligase</fullName>
    </submittedName>
</protein>
<dbReference type="Gene3D" id="3.40.50.12780">
    <property type="entry name" value="N-terminal domain of ligase-like"/>
    <property type="match status" value="1"/>
</dbReference>
<name>A0A0M0LCS9_9BACL</name>
<dbReference type="OrthoDB" id="9765680at2"/>
<dbReference type="Gene3D" id="3.30.300.30">
    <property type="match status" value="1"/>
</dbReference>
<reference evidence="6" key="1">
    <citation type="submission" date="2015-08" db="EMBL/GenBank/DDBJ databases">
        <title>Fjat-10028 dsm 16317.</title>
        <authorList>
            <person name="Liu B."/>
            <person name="Wang J."/>
            <person name="Zhu Y."/>
            <person name="Liu G."/>
            <person name="Chen Q."/>
            <person name="Chen Z."/>
            <person name="Lan J."/>
            <person name="Che J."/>
            <person name="Ge C."/>
            <person name="Shi H."/>
            <person name="Pan Z."/>
            <person name="Liu X."/>
        </authorList>
    </citation>
    <scope>NUCLEOTIDE SEQUENCE [LARGE SCALE GENOMIC DNA]</scope>
    <source>
        <strain evidence="6">DSM 16317</strain>
    </source>
</reference>
<dbReference type="InterPro" id="IPR020845">
    <property type="entry name" value="AMP-binding_CS"/>
</dbReference>
<keyword evidence="6" id="KW-1185">Reference proteome</keyword>
<evidence type="ECO:0000313" key="5">
    <source>
        <dbReference type="EMBL" id="KOO48880.1"/>
    </source>
</evidence>
<accession>A0A0M0LCS9</accession>
<dbReference type="SUPFAM" id="SSF56801">
    <property type="entry name" value="Acetyl-CoA synthetase-like"/>
    <property type="match status" value="1"/>
</dbReference>
<dbReference type="Proteomes" id="UP000036867">
    <property type="component" value="Unassembled WGS sequence"/>
</dbReference>
<dbReference type="AlphaFoldDB" id="A0A0M0LCS9"/>
<dbReference type="RefSeq" id="WP_053417069.1">
    <property type="nucleotide sequence ID" value="NZ_LILB01000005.1"/>
</dbReference>
<dbReference type="GeneID" id="301136567"/>
<feature type="domain" description="AMP-binding enzyme C-terminal" evidence="4">
    <location>
        <begin position="404"/>
        <end position="478"/>
    </location>
</feature>
<evidence type="ECO:0000256" key="1">
    <source>
        <dbReference type="ARBA" id="ARBA00006432"/>
    </source>
</evidence>
<dbReference type="InterPro" id="IPR045851">
    <property type="entry name" value="AMP-bd_C_sf"/>
</dbReference>
<evidence type="ECO:0000259" key="4">
    <source>
        <dbReference type="Pfam" id="PF13193"/>
    </source>
</evidence>
<keyword evidence="2 5" id="KW-0436">Ligase</keyword>
<dbReference type="PROSITE" id="PS00455">
    <property type="entry name" value="AMP_BINDING"/>
    <property type="match status" value="1"/>
</dbReference>
<dbReference type="GO" id="GO:0006631">
    <property type="term" value="P:fatty acid metabolic process"/>
    <property type="evidence" value="ECO:0007669"/>
    <property type="project" value="TreeGrafter"/>
</dbReference>
<sequence length="489" mass="54976">MHSEQSWILKRAAITPQKTSLIDIATNRSWSYKQLGYEVKKWAMFLKKCSLQKGDRVAVIAENRIDLFAILFACAIGGYIYVPLNWRLSHSELDYILDDCTPALILYEDQFMKLIANNPHMKAYPITIEILAEHFDVPTNNWNSKDAWLMIYTGGTTGKPKGVVLSYDAINWNAFNTIISWNISSDDCTLNYMPLFHTGGLNALSIPILMAGGTVVIGNKFNPQEAIQSLNTYSTTISLFVPTMYQSMIDTEEFKKTSFPSIKVFLSGGAPCPITVHKTFLQKGVPFKEGYGLTEAGPNNFVIQPEEAAIKLGSVGKCMQFNEVKIQAPNGRECGRDEVGELYIKGKHMFSEYWKNPQETAKTIINGWLRTGDLAKMDLDGDIYIVGRVKEMIISGGENVYPQEVEQCIITHPKVKEVAVIGIADCHWGEIVTAFIVSDDAFNNVKEIQDLCRSHLGSYKIPRNIYFIPELPKTHVGKIDKKKLQTIQM</sequence>